<keyword evidence="4" id="KW-1185">Reference proteome</keyword>
<dbReference type="SUPFAM" id="SSF56112">
    <property type="entry name" value="Protein kinase-like (PK-like)"/>
    <property type="match status" value="1"/>
</dbReference>
<evidence type="ECO:0000313" key="4">
    <source>
        <dbReference type="Proteomes" id="UP000234275"/>
    </source>
</evidence>
<protein>
    <recommendedName>
        <fullName evidence="2">Azaphilone pigments biosynthesis cluster protein L N-terminal domain-containing protein</fullName>
    </recommendedName>
</protein>
<accession>A0A2I2G8J5</accession>
<proteinExistence type="predicted"/>
<gene>
    <name evidence="3" type="ORF">P170DRAFT_475503</name>
</gene>
<dbReference type="AlphaFoldDB" id="A0A2I2G8J5"/>
<comment type="caution">
    <text evidence="3">The sequence shown here is derived from an EMBL/GenBank/DDBJ whole genome shotgun (WGS) entry which is preliminary data.</text>
</comment>
<feature type="coiled-coil region" evidence="1">
    <location>
        <begin position="125"/>
        <end position="152"/>
    </location>
</feature>
<dbReference type="GO" id="GO:0005739">
    <property type="term" value="C:mitochondrion"/>
    <property type="evidence" value="ECO:0007669"/>
    <property type="project" value="TreeGrafter"/>
</dbReference>
<dbReference type="InterPro" id="IPR051035">
    <property type="entry name" value="Mito_inheritance_9"/>
</dbReference>
<dbReference type="InterPro" id="IPR011009">
    <property type="entry name" value="Kinase-like_dom_sf"/>
</dbReference>
<sequence length="549" mass="62120">MDLKDELAAVKALLVTLDHAQKDQKLDALTPEAQDALQQTITNCQRVCDEFGERLNRWKTGSGPRDRVCFGLFVKPKIEDLRKKLNPCRSTLNLAVSTAVLLTATTPVSITESMRSQLRDNEIRIAEEMKAMDDQKTEVEMALQQANTAQKTDSNPSETIEQLGQQLDTLSLSRKSLECLVSQSHQLRTGQKFTKVAVSDGGKLLAGLINCDSGIEAQQEFHDVNVTGGSAFLGVGKNVDSKKLTTGSYNEQLRLAERHLKFDVFALKRIIAATFDRPASDIVEFFKLSEGGFNRVFQANFVDGKCVIARLPYPSTTPEQYTIASETATLNYLRRHGICAPDVYAWSSTKENPVGAEYIIMEKLSGAPLGDKWFSMTPKEQYVVMKQIVELEARLMSLEFPACGSIYYSRDLPRERKIPLPDKNADEFCLGPIVHYGWWHGERKTLNIDRGPFLSSTDIFRAVGERELAWTKEYAKPRLPYERLYREIYEFRHDNMERLEPVESKKGFKCGSTRDEPLGRISHRWVEPRTTAPMNCFLSKFPSLESYIS</sequence>
<dbReference type="STRING" id="1392250.A0A2I2G8J5"/>
<evidence type="ECO:0000313" key="3">
    <source>
        <dbReference type="EMBL" id="PLB49194.1"/>
    </source>
</evidence>
<dbReference type="GeneID" id="36560964"/>
<evidence type="ECO:0000259" key="2">
    <source>
        <dbReference type="Pfam" id="PF17111"/>
    </source>
</evidence>
<keyword evidence="1" id="KW-0175">Coiled coil</keyword>
<dbReference type="EMBL" id="MSFO01000004">
    <property type="protein sequence ID" value="PLB49194.1"/>
    <property type="molecule type" value="Genomic_DNA"/>
</dbReference>
<name>A0A2I2G8J5_9EURO</name>
<evidence type="ECO:0000256" key="1">
    <source>
        <dbReference type="SAM" id="Coils"/>
    </source>
</evidence>
<dbReference type="Pfam" id="PF17111">
    <property type="entry name" value="PigL_N"/>
    <property type="match status" value="1"/>
</dbReference>
<dbReference type="RefSeq" id="XP_024704496.1">
    <property type="nucleotide sequence ID" value="XM_024853266.1"/>
</dbReference>
<dbReference type="VEuPathDB" id="FungiDB:P170DRAFT_475503"/>
<dbReference type="PANTHER" id="PTHR36091">
    <property type="entry name" value="ALTERED INHERITANCE OF MITOCHONDRIA PROTEIN 9, MITOCHONDRIAL"/>
    <property type="match status" value="1"/>
</dbReference>
<dbReference type="InterPro" id="IPR031348">
    <property type="entry name" value="PigL_N"/>
</dbReference>
<dbReference type="OrthoDB" id="10003767at2759"/>
<dbReference type="PANTHER" id="PTHR36091:SF2">
    <property type="entry name" value="AMINOGLYCOSIDE PHOSPHOTRANSFERASE DOMAIN-CONTAINING PROTEIN"/>
    <property type="match status" value="1"/>
</dbReference>
<dbReference type="Proteomes" id="UP000234275">
    <property type="component" value="Unassembled WGS sequence"/>
</dbReference>
<reference evidence="3 4" key="1">
    <citation type="submission" date="2016-12" db="EMBL/GenBank/DDBJ databases">
        <title>The genomes of Aspergillus section Nigri reveals drivers in fungal speciation.</title>
        <authorList>
            <consortium name="DOE Joint Genome Institute"/>
            <person name="Vesth T.C."/>
            <person name="Nybo J."/>
            <person name="Theobald S."/>
            <person name="Brandl J."/>
            <person name="Frisvad J.C."/>
            <person name="Nielsen K.F."/>
            <person name="Lyhne E.K."/>
            <person name="Kogle M.E."/>
            <person name="Kuo A."/>
            <person name="Riley R."/>
            <person name="Clum A."/>
            <person name="Nolan M."/>
            <person name="Lipzen A."/>
            <person name="Salamov A."/>
            <person name="Henrissat B."/>
            <person name="Wiebenga A."/>
            <person name="De Vries R.P."/>
            <person name="Grigoriev I.V."/>
            <person name="Mortensen U.H."/>
            <person name="Andersen M.R."/>
            <person name="Baker S.E."/>
        </authorList>
    </citation>
    <scope>NUCLEOTIDE SEQUENCE [LARGE SCALE GENOMIC DNA]</scope>
    <source>
        <strain evidence="3 4">IBT 23096</strain>
    </source>
</reference>
<feature type="domain" description="Azaphilone pigments biosynthesis cluster protein L N-terminal" evidence="2">
    <location>
        <begin position="2"/>
        <end position="154"/>
    </location>
</feature>
<dbReference type="Gene3D" id="3.30.200.20">
    <property type="entry name" value="Phosphorylase Kinase, domain 1"/>
    <property type="match status" value="1"/>
</dbReference>
<organism evidence="3 4">
    <name type="scientific">Aspergillus steynii IBT 23096</name>
    <dbReference type="NCBI Taxonomy" id="1392250"/>
    <lineage>
        <taxon>Eukaryota</taxon>
        <taxon>Fungi</taxon>
        <taxon>Dikarya</taxon>
        <taxon>Ascomycota</taxon>
        <taxon>Pezizomycotina</taxon>
        <taxon>Eurotiomycetes</taxon>
        <taxon>Eurotiomycetidae</taxon>
        <taxon>Eurotiales</taxon>
        <taxon>Aspergillaceae</taxon>
        <taxon>Aspergillus</taxon>
        <taxon>Aspergillus subgen. Circumdati</taxon>
    </lineage>
</organism>